<dbReference type="Proteomes" id="UP000275846">
    <property type="component" value="Unassembled WGS sequence"/>
</dbReference>
<evidence type="ECO:0000313" key="1">
    <source>
        <dbReference type="EMBL" id="VDL89435.1"/>
    </source>
</evidence>
<proteinExistence type="predicted"/>
<accession>A0A183SFQ2</accession>
<dbReference type="EMBL" id="UYSU01032412">
    <property type="protein sequence ID" value="VDL89435.1"/>
    <property type="molecule type" value="Genomic_DNA"/>
</dbReference>
<evidence type="ECO:0000313" key="3">
    <source>
        <dbReference type="WBParaSite" id="SSLN_0000315001-mRNA-1"/>
    </source>
</evidence>
<evidence type="ECO:0000313" key="2">
    <source>
        <dbReference type="Proteomes" id="UP000275846"/>
    </source>
</evidence>
<organism evidence="3">
    <name type="scientific">Schistocephalus solidus</name>
    <name type="common">Tapeworm</name>
    <dbReference type="NCBI Taxonomy" id="70667"/>
    <lineage>
        <taxon>Eukaryota</taxon>
        <taxon>Metazoa</taxon>
        <taxon>Spiralia</taxon>
        <taxon>Lophotrochozoa</taxon>
        <taxon>Platyhelminthes</taxon>
        <taxon>Cestoda</taxon>
        <taxon>Eucestoda</taxon>
        <taxon>Diphyllobothriidea</taxon>
        <taxon>Diphyllobothriidae</taxon>
        <taxon>Schistocephalus</taxon>
    </lineage>
</organism>
<sequence length="245" mass="27587">MPLHVYRRLTSFETSLIVFGELALKDRCLIYQYDLEENRCEELTTVEGLEGARFVALGLLGVLERSIQWRCKSGEHSGTFWRATWFTLIGRISTWKPLAETSRKFRLDACVRASCVLGAAAHTDWLSGFLRVFLSWLGLFRRASSRALSALGRNLTAVPVSITAPAFERWTSYHFFFGSMMNNYYRKMIPYQHQTACPPLAQGARPGYHGAKRGQVDGVAPSVSLTRKICEAGPHDFLALVATFP</sequence>
<dbReference type="WBParaSite" id="SSLN_0000315001-mRNA-1">
    <property type="protein sequence ID" value="SSLN_0000315001-mRNA-1"/>
    <property type="gene ID" value="SSLN_0000315001"/>
</dbReference>
<reference evidence="1 2" key="2">
    <citation type="submission" date="2018-11" db="EMBL/GenBank/DDBJ databases">
        <authorList>
            <consortium name="Pathogen Informatics"/>
        </authorList>
    </citation>
    <scope>NUCLEOTIDE SEQUENCE [LARGE SCALE GENOMIC DNA]</scope>
    <source>
        <strain evidence="1 2">NST_G2</strain>
    </source>
</reference>
<reference evidence="3" key="1">
    <citation type="submission" date="2016-06" db="UniProtKB">
        <authorList>
            <consortium name="WormBaseParasite"/>
        </authorList>
    </citation>
    <scope>IDENTIFICATION</scope>
</reference>
<name>A0A183SFQ2_SCHSO</name>
<gene>
    <name evidence="1" type="ORF">SSLN_LOCUS3050</name>
</gene>
<protein>
    <submittedName>
        <fullName evidence="1 3">Uncharacterized protein</fullName>
    </submittedName>
</protein>
<dbReference type="AlphaFoldDB" id="A0A183SFQ2"/>
<keyword evidence="2" id="KW-1185">Reference proteome</keyword>